<evidence type="ECO:0000256" key="1">
    <source>
        <dbReference type="SAM" id="MobiDB-lite"/>
    </source>
</evidence>
<dbReference type="KEGG" id="sgi:SGRAN_1813"/>
<feature type="region of interest" description="Disordered" evidence="1">
    <location>
        <begin position="110"/>
        <end position="136"/>
    </location>
</feature>
<proteinExistence type="predicted"/>
<dbReference type="EMBL" id="CP012199">
    <property type="protein sequence ID" value="AMG74191.1"/>
    <property type="molecule type" value="Genomic_DNA"/>
</dbReference>
<dbReference type="RefSeq" id="WP_082737175.1">
    <property type="nucleotide sequence ID" value="NZ_CP012199.1"/>
</dbReference>
<organism evidence="3 4">
    <name type="scientific">Sphingopyxis granuli</name>
    <dbReference type="NCBI Taxonomy" id="267128"/>
    <lineage>
        <taxon>Bacteria</taxon>
        <taxon>Pseudomonadati</taxon>
        <taxon>Pseudomonadota</taxon>
        <taxon>Alphaproteobacteria</taxon>
        <taxon>Sphingomonadales</taxon>
        <taxon>Sphingomonadaceae</taxon>
        <taxon>Sphingopyxis</taxon>
    </lineage>
</organism>
<evidence type="ECO:0000256" key="2">
    <source>
        <dbReference type="SAM" id="SignalP"/>
    </source>
</evidence>
<evidence type="ECO:0000313" key="4">
    <source>
        <dbReference type="Proteomes" id="UP000058599"/>
    </source>
</evidence>
<dbReference type="GO" id="GO:0009279">
    <property type="term" value="C:cell outer membrane"/>
    <property type="evidence" value="ECO:0007669"/>
    <property type="project" value="InterPro"/>
</dbReference>
<keyword evidence="4" id="KW-1185">Reference proteome</keyword>
<protein>
    <submittedName>
        <fullName evidence="3">Copper resistance protein B</fullName>
    </submittedName>
</protein>
<dbReference type="AlphaFoldDB" id="A0AA86GL75"/>
<dbReference type="GO" id="GO:0005507">
    <property type="term" value="F:copper ion binding"/>
    <property type="evidence" value="ECO:0007669"/>
    <property type="project" value="InterPro"/>
</dbReference>
<accession>A0AA86GL75</accession>
<dbReference type="GO" id="GO:0006878">
    <property type="term" value="P:intracellular copper ion homeostasis"/>
    <property type="evidence" value="ECO:0007669"/>
    <property type="project" value="InterPro"/>
</dbReference>
<dbReference type="Pfam" id="PF05275">
    <property type="entry name" value="CopB"/>
    <property type="match status" value="1"/>
</dbReference>
<reference evidence="3 4" key="1">
    <citation type="journal article" date="2016" name="BMC Genomics">
        <title>Genomic analysis of the nitrate-respiring Sphingopyxis granuli (formerly Sphingomonas macrogoltabida) strain TFA.</title>
        <authorList>
            <person name="Garcia-Romero I."/>
            <person name="Perez-Pulido A.J."/>
            <person name="Gonzalez-Flores Y.E."/>
            <person name="Reyes-Ramirez F."/>
            <person name="Santero E."/>
            <person name="Floriano B."/>
        </authorList>
    </citation>
    <scope>NUCLEOTIDE SEQUENCE [LARGE SCALE GENOMIC DNA]</scope>
    <source>
        <strain evidence="3 4">TFA</strain>
    </source>
</reference>
<gene>
    <name evidence="3" type="primary">copB</name>
    <name evidence="3" type="ORF">SGRAN_1813</name>
</gene>
<feature type="signal peptide" evidence="2">
    <location>
        <begin position="1"/>
        <end position="17"/>
    </location>
</feature>
<dbReference type="Proteomes" id="UP000058599">
    <property type="component" value="Chromosome"/>
</dbReference>
<sequence>MSLLAILLMAAQHPAAAAPACTPDHAAMGHCTMAPPPEKPAPEEPTTACSAEHAAMGHCTMDPAPPRHEPNAPGCTAEHAAMGHCTLEAPPPVPAKPAVPCPPEHAAMGHCRPAEAAPPSPMTPDQPVGDAPAPPAPRVDAADRLFGAEAMAGPRARLYAEHGGGRFSRIMVDRAEWRARKGHDGYAWEAEGWFGGDIDRLVVKSEGEGDFGGAVEGAEVQALWSRAIGPYFNLQAGVRQDFGPGASPTHAVIGFEGLAPYWFEIEGALFLSDKGDAAARLEASYDQRITQRLIAQPMAEIELAFQDVPERAVGGGLSGIELGLRLRYEVAREFAPYVGIAWERKLGRTARIARAAGEKASHPAFVAGVHLWF</sequence>
<feature type="chain" id="PRO_5041679831" evidence="2">
    <location>
        <begin position="18"/>
        <end position="373"/>
    </location>
</feature>
<evidence type="ECO:0000313" key="3">
    <source>
        <dbReference type="EMBL" id="AMG74191.1"/>
    </source>
</evidence>
<name>A0AA86GL75_9SPHN</name>
<keyword evidence="2" id="KW-0732">Signal</keyword>
<dbReference type="InterPro" id="IPR007939">
    <property type="entry name" value="Cu-R_B_prcur"/>
</dbReference>